<evidence type="ECO:0000256" key="12">
    <source>
        <dbReference type="RuleBase" id="RU003357"/>
    </source>
</evidence>
<sequence length="810" mass="88720">MSKQTSKRRGAGTARSLSRASLAAAIYLAIGSAAFAQEAAPEAEQQAVTLDEVTVTAQKRTENLQKVPISLQVLDSQRLDDLNVTNFEDYVKYLPSVSYQTFGPGFAQIYMRGVASGGDGNHSGSLPSVGVYLDEQPITTIQGPLDIHIYDVERVEALAGPQGTLYGASSQAGTLRIITNKADPSGFEAGYTVGLDSTSNGGMGHVAEGFVNLPMGDNAAIRLVGWKEKEAGYIDNVSGSRTYPSWDADSGGNGTEFNDDLAGKDYNDIDTMGARIGAVINLGDNWTISPTVMHQRTEAGGFFAFDPVVGDLEVTHFNPEYSDDQWTQAALTIEGKIGNFDVTYAFAHLDRDVDGASDYSDYAFWYDTLAGYGAYFYDNDGNLVNPSQYIQFRDQYKKASHEIRISSPQENRVRFVGGFFFQKQDHDIQQDYRIDGIADFLHVTGWPNTIWLTKQFREDDDQAVFGEVSFDFTDRLTGTLGARHFQADNSLKGFFGYSAGYSSGTGEAACFDQTDFNGAPCVNLDKKVDESGTIGKANLTFQVDDTKMVYVTWSEGFRPGGINRRGTLPPYLSDYLTNFEIGWKTTWADNRLSFNGSVFRQDWEDFQFSILGANGLTEIKNANQAQIDGMELELNWAASYNLSIGGGVAFYDAKLTDNYCGFTDAEGNPVTDCADPEAPSGTQLPVTPKFKGNLIARYSFDLAGGEAYWQAALSHVGERKSDLRLLERSILGDLGAYTTADFSAGFRKNDWSVDLYVSNLFDERAEIFKFTACGETVCGASGVDPVYTDGQVYTATIRPRTVGIRFSQSF</sequence>
<dbReference type="Proteomes" id="UP000029392">
    <property type="component" value="Unassembled WGS sequence"/>
</dbReference>
<keyword evidence="17" id="KW-1185">Reference proteome</keyword>
<evidence type="ECO:0000313" key="16">
    <source>
        <dbReference type="EMBL" id="KFN49135.1"/>
    </source>
</evidence>
<evidence type="ECO:0000259" key="14">
    <source>
        <dbReference type="Pfam" id="PF00593"/>
    </source>
</evidence>
<accession>A0A091BXQ4</accession>
<protein>
    <recommendedName>
        <fullName evidence="18">TonB-denpendent receptor</fullName>
    </recommendedName>
</protein>
<comment type="caution">
    <text evidence="16">The sequence shown here is derived from an EMBL/GenBank/DDBJ whole genome shotgun (WGS) entry which is preliminary data.</text>
</comment>
<keyword evidence="3 11" id="KW-1134">Transmembrane beta strand</keyword>
<keyword evidence="9 11" id="KW-0472">Membrane</keyword>
<evidence type="ECO:0000256" key="4">
    <source>
        <dbReference type="ARBA" id="ARBA00022496"/>
    </source>
</evidence>
<evidence type="ECO:0000256" key="2">
    <source>
        <dbReference type="ARBA" id="ARBA00022448"/>
    </source>
</evidence>
<reference evidence="16 17" key="1">
    <citation type="submission" date="2013-09" db="EMBL/GenBank/DDBJ databases">
        <title>Genome sequencing of Arenimonas malthae.</title>
        <authorList>
            <person name="Chen F."/>
            <person name="Wang G."/>
        </authorList>
    </citation>
    <scope>NUCLEOTIDE SEQUENCE [LARGE SCALE GENOMIC DNA]</scope>
    <source>
        <strain evidence="16 17">CC-JY-1</strain>
    </source>
</reference>
<evidence type="ECO:0000256" key="10">
    <source>
        <dbReference type="ARBA" id="ARBA00023237"/>
    </source>
</evidence>
<evidence type="ECO:0000313" key="17">
    <source>
        <dbReference type="Proteomes" id="UP000029392"/>
    </source>
</evidence>
<dbReference type="InterPro" id="IPR012910">
    <property type="entry name" value="Plug_dom"/>
</dbReference>
<dbReference type="PANTHER" id="PTHR32552">
    <property type="entry name" value="FERRICHROME IRON RECEPTOR-RELATED"/>
    <property type="match status" value="1"/>
</dbReference>
<evidence type="ECO:0000256" key="8">
    <source>
        <dbReference type="ARBA" id="ARBA00023077"/>
    </source>
</evidence>
<dbReference type="RefSeq" id="WP_211251959.1">
    <property type="nucleotide sequence ID" value="NZ_AVCH01000133.1"/>
</dbReference>
<feature type="signal peptide" evidence="13">
    <location>
        <begin position="1"/>
        <end position="36"/>
    </location>
</feature>
<dbReference type="eggNOG" id="COG4773">
    <property type="taxonomic scope" value="Bacteria"/>
</dbReference>
<feature type="domain" description="TonB-dependent receptor plug" evidence="15">
    <location>
        <begin position="64"/>
        <end position="174"/>
    </location>
</feature>
<evidence type="ECO:0000256" key="3">
    <source>
        <dbReference type="ARBA" id="ARBA00022452"/>
    </source>
</evidence>
<dbReference type="InterPro" id="IPR039426">
    <property type="entry name" value="TonB-dep_rcpt-like"/>
</dbReference>
<comment type="similarity">
    <text evidence="11 12">Belongs to the TonB-dependent receptor family.</text>
</comment>
<keyword evidence="4" id="KW-0410">Iron transport</keyword>
<dbReference type="EMBL" id="AVCH01000133">
    <property type="protein sequence ID" value="KFN49135.1"/>
    <property type="molecule type" value="Genomic_DNA"/>
</dbReference>
<evidence type="ECO:0000256" key="13">
    <source>
        <dbReference type="SAM" id="SignalP"/>
    </source>
</evidence>
<dbReference type="PATRIC" id="fig|1384054.3.peg.1099"/>
<keyword evidence="2 11" id="KW-0813">Transport</keyword>
<gene>
    <name evidence="16" type="ORF">N790_05560</name>
</gene>
<evidence type="ECO:0000256" key="11">
    <source>
        <dbReference type="PROSITE-ProRule" id="PRU01360"/>
    </source>
</evidence>
<dbReference type="PANTHER" id="PTHR32552:SF81">
    <property type="entry name" value="TONB-DEPENDENT OUTER MEMBRANE RECEPTOR"/>
    <property type="match status" value="1"/>
</dbReference>
<evidence type="ECO:0000256" key="9">
    <source>
        <dbReference type="ARBA" id="ARBA00023136"/>
    </source>
</evidence>
<evidence type="ECO:0000259" key="15">
    <source>
        <dbReference type="Pfam" id="PF07715"/>
    </source>
</evidence>
<evidence type="ECO:0000256" key="5">
    <source>
        <dbReference type="ARBA" id="ARBA00022692"/>
    </source>
</evidence>
<dbReference type="SUPFAM" id="SSF56935">
    <property type="entry name" value="Porins"/>
    <property type="match status" value="1"/>
</dbReference>
<keyword evidence="13" id="KW-0732">Signal</keyword>
<dbReference type="GO" id="GO:0006826">
    <property type="term" value="P:iron ion transport"/>
    <property type="evidence" value="ECO:0007669"/>
    <property type="project" value="UniProtKB-KW"/>
</dbReference>
<evidence type="ECO:0000256" key="1">
    <source>
        <dbReference type="ARBA" id="ARBA00004571"/>
    </source>
</evidence>
<evidence type="ECO:0008006" key="18">
    <source>
        <dbReference type="Google" id="ProtNLM"/>
    </source>
</evidence>
<keyword evidence="5 11" id="KW-0812">Transmembrane</keyword>
<dbReference type="Pfam" id="PF07715">
    <property type="entry name" value="Plug"/>
    <property type="match status" value="1"/>
</dbReference>
<dbReference type="STRING" id="1384054.N790_05560"/>
<dbReference type="GO" id="GO:0009279">
    <property type="term" value="C:cell outer membrane"/>
    <property type="evidence" value="ECO:0007669"/>
    <property type="project" value="UniProtKB-SubCell"/>
</dbReference>
<evidence type="ECO:0000256" key="6">
    <source>
        <dbReference type="ARBA" id="ARBA00023004"/>
    </source>
</evidence>
<keyword evidence="7" id="KW-0406">Ion transport</keyword>
<dbReference type="PROSITE" id="PS52016">
    <property type="entry name" value="TONB_DEPENDENT_REC_3"/>
    <property type="match status" value="1"/>
</dbReference>
<dbReference type="AlphaFoldDB" id="A0A091BXQ4"/>
<dbReference type="InterPro" id="IPR000531">
    <property type="entry name" value="Beta-barrel_TonB"/>
</dbReference>
<keyword evidence="6" id="KW-0408">Iron</keyword>
<dbReference type="InterPro" id="IPR036942">
    <property type="entry name" value="Beta-barrel_TonB_sf"/>
</dbReference>
<organism evidence="16 17">
    <name type="scientific">Arenimonas malthae CC-JY-1</name>
    <dbReference type="NCBI Taxonomy" id="1384054"/>
    <lineage>
        <taxon>Bacteria</taxon>
        <taxon>Pseudomonadati</taxon>
        <taxon>Pseudomonadota</taxon>
        <taxon>Gammaproteobacteria</taxon>
        <taxon>Lysobacterales</taxon>
        <taxon>Lysobacteraceae</taxon>
        <taxon>Arenimonas</taxon>
    </lineage>
</organism>
<keyword evidence="10 11" id="KW-0998">Cell outer membrane</keyword>
<keyword evidence="8 12" id="KW-0798">TonB box</keyword>
<feature type="domain" description="TonB-dependent receptor-like beta-barrel" evidence="14">
    <location>
        <begin position="338"/>
        <end position="760"/>
    </location>
</feature>
<dbReference type="Gene3D" id="2.40.170.20">
    <property type="entry name" value="TonB-dependent receptor, beta-barrel domain"/>
    <property type="match status" value="1"/>
</dbReference>
<proteinExistence type="inferred from homology"/>
<name>A0A091BXQ4_9GAMM</name>
<evidence type="ECO:0000256" key="7">
    <source>
        <dbReference type="ARBA" id="ARBA00023065"/>
    </source>
</evidence>
<feature type="chain" id="PRO_5001870327" description="TonB-denpendent receptor" evidence="13">
    <location>
        <begin position="37"/>
        <end position="810"/>
    </location>
</feature>
<dbReference type="Pfam" id="PF00593">
    <property type="entry name" value="TonB_dep_Rec_b-barrel"/>
    <property type="match status" value="1"/>
</dbReference>
<comment type="subcellular location">
    <subcellularLocation>
        <location evidence="1 11">Cell outer membrane</location>
        <topology evidence="1 11">Multi-pass membrane protein</topology>
    </subcellularLocation>
</comment>